<accession>A0ABD1M0B9</accession>
<name>A0ABD1M0B9_9FABA</name>
<keyword evidence="4" id="KW-1185">Reference proteome</keyword>
<evidence type="ECO:0000313" key="4">
    <source>
        <dbReference type="Proteomes" id="UP001603857"/>
    </source>
</evidence>
<dbReference type="PANTHER" id="PTHR33697">
    <property type="entry name" value="T17B22.17 PROTEIN-RELATED"/>
    <property type="match status" value="1"/>
</dbReference>
<evidence type="ECO:0000256" key="1">
    <source>
        <dbReference type="SAM" id="MobiDB-lite"/>
    </source>
</evidence>
<dbReference type="Gene3D" id="2.30.30.140">
    <property type="match status" value="1"/>
</dbReference>
<organism evidence="3 4">
    <name type="scientific">Flemingia macrophylla</name>
    <dbReference type="NCBI Taxonomy" id="520843"/>
    <lineage>
        <taxon>Eukaryota</taxon>
        <taxon>Viridiplantae</taxon>
        <taxon>Streptophyta</taxon>
        <taxon>Embryophyta</taxon>
        <taxon>Tracheophyta</taxon>
        <taxon>Spermatophyta</taxon>
        <taxon>Magnoliopsida</taxon>
        <taxon>eudicotyledons</taxon>
        <taxon>Gunneridae</taxon>
        <taxon>Pentapetalae</taxon>
        <taxon>rosids</taxon>
        <taxon>fabids</taxon>
        <taxon>Fabales</taxon>
        <taxon>Fabaceae</taxon>
        <taxon>Papilionoideae</taxon>
        <taxon>50 kb inversion clade</taxon>
        <taxon>NPAAA clade</taxon>
        <taxon>indigoferoid/millettioid clade</taxon>
        <taxon>Phaseoleae</taxon>
        <taxon>Flemingia</taxon>
    </lineage>
</organism>
<sequence>MMDCGVGSIVWVRRRNGSWWPGQILGPDDLSASHLTSPRSGTPVKLLGREDASVDWYNLEKSKRVKAFRCGEFDDCIEKAESSQGGPLKKREKYARREDAILHALELEKQILKKQGKSGARSLNTVRKGAVTSSSPETLGNDYEKRANSNSYMYCENEVGGGHFHSEVARDENHVRGEVDYCETTPRMRDLQDFGLRIAPGKRKLSGSVDPRFGVDDGARGLGSAGVRAGSAIHMNGAGHVGASRAKRSRCVYFQAESSDSLDYRETLPRVEMSSSQPRREFPYHGSLVGDTEYNFTDDVESDSSEAGSSDSDSDSSETEPDLDEDMAIFSETGHDAEEHESTSSEELDELAISSDMPHLYPRDEIASNETVSKWQLKGKRNNRNIVKRSVGASGGKCNIYGTEVDAEGRSSYLRHNKMGPSSHRYKFDCFDDDDQAFGLEDDYSLTPKSISKGQNKFHRGVAWNDWAWDDHLVSKGYGDAKAYSPVYGDRYHFGGRVRPMLVNVDLKVQASYRKEHVPFISLMSKLDGRAIVGHPIQVEALKDGSSDILFPAIDDFNNDGIGFEGSSVLPPAWRTARRTANFRVPRPHVPSSNGAEVSAEFPSSDQEQSFEYKSFGNSSHQASLGKKSGHRSHRSSTDKKSLKKVPKKFSLSSSQKTRTLSSLSTEHNLSRKPLHDSSSYPTDRLIKPEISGPPTVACIPVQLVFSRLLEKINRPPLKTASSAALLNTGVERNS</sequence>
<gene>
    <name evidence="3" type="ORF">Fmac_022659</name>
</gene>
<feature type="region of interest" description="Disordered" evidence="1">
    <location>
        <begin position="118"/>
        <end position="143"/>
    </location>
</feature>
<dbReference type="Proteomes" id="UP001603857">
    <property type="component" value="Unassembled WGS sequence"/>
</dbReference>
<dbReference type="PANTHER" id="PTHR33697:SF2">
    <property type="entry name" value="T17B22.17 PROTEIN"/>
    <property type="match status" value="1"/>
</dbReference>
<dbReference type="PROSITE" id="PS50812">
    <property type="entry name" value="PWWP"/>
    <property type="match status" value="1"/>
</dbReference>
<feature type="compositionally biased region" description="Polar residues" evidence="1">
    <location>
        <begin position="121"/>
        <end position="138"/>
    </location>
</feature>
<feature type="region of interest" description="Disordered" evidence="1">
    <location>
        <begin position="615"/>
        <end position="692"/>
    </location>
</feature>
<proteinExistence type="predicted"/>
<feature type="domain" description="PWWP" evidence="2">
    <location>
        <begin position="6"/>
        <end position="61"/>
    </location>
</feature>
<protein>
    <recommendedName>
        <fullName evidence="2">PWWP domain-containing protein</fullName>
    </recommendedName>
</protein>
<comment type="caution">
    <text evidence="3">The sequence shown here is derived from an EMBL/GenBank/DDBJ whole genome shotgun (WGS) entry which is preliminary data.</text>
</comment>
<dbReference type="SUPFAM" id="SSF63748">
    <property type="entry name" value="Tudor/PWWP/MBT"/>
    <property type="match status" value="1"/>
</dbReference>
<dbReference type="AlphaFoldDB" id="A0ABD1M0B9"/>
<feature type="region of interest" description="Disordered" evidence="1">
    <location>
        <begin position="270"/>
        <end position="322"/>
    </location>
</feature>
<feature type="region of interest" description="Disordered" evidence="1">
    <location>
        <begin position="585"/>
        <end position="604"/>
    </location>
</feature>
<evidence type="ECO:0000313" key="3">
    <source>
        <dbReference type="EMBL" id="KAL2329232.1"/>
    </source>
</evidence>
<dbReference type="InterPro" id="IPR044679">
    <property type="entry name" value="PWWP2-like"/>
</dbReference>
<dbReference type="InterPro" id="IPR000313">
    <property type="entry name" value="PWWP_dom"/>
</dbReference>
<dbReference type="EMBL" id="JBGMDY010000007">
    <property type="protein sequence ID" value="KAL2329232.1"/>
    <property type="molecule type" value="Genomic_DNA"/>
</dbReference>
<evidence type="ECO:0000259" key="2">
    <source>
        <dbReference type="PROSITE" id="PS50812"/>
    </source>
</evidence>
<dbReference type="CDD" id="cd05162">
    <property type="entry name" value="PWWP"/>
    <property type="match status" value="1"/>
</dbReference>
<reference evidence="3 4" key="1">
    <citation type="submission" date="2024-08" db="EMBL/GenBank/DDBJ databases">
        <title>Insights into the chromosomal genome structure of Flemingia macrophylla.</title>
        <authorList>
            <person name="Ding Y."/>
            <person name="Zhao Y."/>
            <person name="Bi W."/>
            <person name="Wu M."/>
            <person name="Zhao G."/>
            <person name="Gong Y."/>
            <person name="Li W."/>
            <person name="Zhang P."/>
        </authorList>
    </citation>
    <scope>NUCLEOTIDE SEQUENCE [LARGE SCALE GENOMIC DNA]</scope>
    <source>
        <strain evidence="3">DYQJB</strain>
        <tissue evidence="3">Leaf</tissue>
    </source>
</reference>
<feature type="compositionally biased region" description="Acidic residues" evidence="1">
    <location>
        <begin position="312"/>
        <end position="322"/>
    </location>
</feature>
<feature type="compositionally biased region" description="Polar residues" evidence="1">
    <location>
        <begin position="591"/>
        <end position="604"/>
    </location>
</feature>
<dbReference type="Pfam" id="PF00855">
    <property type="entry name" value="PWWP"/>
    <property type="match status" value="1"/>
</dbReference>
<feature type="compositionally biased region" description="Polar residues" evidence="1">
    <location>
        <begin position="656"/>
        <end position="668"/>
    </location>
</feature>